<dbReference type="Gene3D" id="3.40.50.150">
    <property type="entry name" value="Vaccinia Virus protein VP39"/>
    <property type="match status" value="1"/>
</dbReference>
<accession>A0ABV7XLU2</accession>
<evidence type="ECO:0000256" key="2">
    <source>
        <dbReference type="ARBA" id="ARBA00022679"/>
    </source>
</evidence>
<evidence type="ECO:0000313" key="10">
    <source>
        <dbReference type="Proteomes" id="UP001595705"/>
    </source>
</evidence>
<evidence type="ECO:0000313" key="9">
    <source>
        <dbReference type="EMBL" id="MFC3716510.1"/>
    </source>
</evidence>
<dbReference type="GO" id="GO:0003886">
    <property type="term" value="F:DNA (cytosine-5-)-methyltransferase activity"/>
    <property type="evidence" value="ECO:0007669"/>
    <property type="project" value="UniProtKB-EC"/>
</dbReference>
<dbReference type="EMBL" id="JBHRYA010000007">
    <property type="protein sequence ID" value="MFC3716510.1"/>
    <property type="molecule type" value="Genomic_DNA"/>
</dbReference>
<keyword evidence="1 6" id="KW-0489">Methyltransferase</keyword>
<dbReference type="PROSITE" id="PS51679">
    <property type="entry name" value="SAM_MT_C5"/>
    <property type="match status" value="1"/>
</dbReference>
<dbReference type="InterPro" id="IPR001525">
    <property type="entry name" value="C5_MeTfrase"/>
</dbReference>
<dbReference type="InterPro" id="IPR029063">
    <property type="entry name" value="SAM-dependent_MTases_sf"/>
</dbReference>
<keyword evidence="3 6" id="KW-0949">S-adenosyl-L-methionine</keyword>
<dbReference type="GO" id="GO:0032259">
    <property type="term" value="P:methylation"/>
    <property type="evidence" value="ECO:0007669"/>
    <property type="project" value="UniProtKB-KW"/>
</dbReference>
<comment type="similarity">
    <text evidence="6 7">Belongs to the class I-like SAM-binding methyltransferase superfamily. C5-methyltransferase family.</text>
</comment>
<dbReference type="InterPro" id="IPR018117">
    <property type="entry name" value="C5_DNA_meth_AS"/>
</dbReference>
<evidence type="ECO:0000256" key="8">
    <source>
        <dbReference type="RuleBase" id="RU000417"/>
    </source>
</evidence>
<dbReference type="EC" id="2.1.1.37" evidence="8"/>
<dbReference type="InterPro" id="IPR050390">
    <property type="entry name" value="C5-Methyltransferase"/>
</dbReference>
<dbReference type="PRINTS" id="PR00105">
    <property type="entry name" value="C5METTRFRASE"/>
</dbReference>
<dbReference type="PANTHER" id="PTHR10629:SF52">
    <property type="entry name" value="DNA (CYTOSINE-5)-METHYLTRANSFERASE 1"/>
    <property type="match status" value="1"/>
</dbReference>
<sequence length="367" mass="41114">MEQRTKRPKSAPKRMTAVDLFSGCGGLSYGLLKAKFQVVAAVEIDEKAQRTYELNHPDVRLFKQDIRQVSPLDVMRETGLRRGDLDLLAGCPPCQGFSRLRTKNQKIYVRDERNNLVSHFLRFVKVMRPKTVMLENVPALGKDGRFTKMKNRLAGLGYETVVHVLDAADYEVPQRRKRLIMLASRVCIPLIAPAAKERMTVRQALSGLVAPSRTTDKLHALPERRSEAVRKLISLIPKDGGSRSDLGPEHQLACHLRSDGFKDVYGRMSWDDVSPTITSGCHNPSKGRFLHPTRNRTITLREAALLQGFPRDYLFDVTHGKEAIALMIGNALPPPFIAAHAGSLRDGLLAARRRTGAVATRRKREGR</sequence>
<dbReference type="Pfam" id="PF00145">
    <property type="entry name" value="DNA_methylase"/>
    <property type="match status" value="1"/>
</dbReference>
<gene>
    <name evidence="9" type="ORF">ACFONC_10125</name>
</gene>
<comment type="catalytic activity">
    <reaction evidence="5 8">
        <text>a 2'-deoxycytidine in DNA + S-adenosyl-L-methionine = a 5-methyl-2'-deoxycytidine in DNA + S-adenosyl-L-homocysteine + H(+)</text>
        <dbReference type="Rhea" id="RHEA:13681"/>
        <dbReference type="Rhea" id="RHEA-COMP:11369"/>
        <dbReference type="Rhea" id="RHEA-COMP:11370"/>
        <dbReference type="ChEBI" id="CHEBI:15378"/>
        <dbReference type="ChEBI" id="CHEBI:57856"/>
        <dbReference type="ChEBI" id="CHEBI:59789"/>
        <dbReference type="ChEBI" id="CHEBI:85452"/>
        <dbReference type="ChEBI" id="CHEBI:85454"/>
        <dbReference type="EC" id="2.1.1.37"/>
    </reaction>
</comment>
<keyword evidence="2 6" id="KW-0808">Transferase</keyword>
<comment type="caution">
    <text evidence="9">The sequence shown here is derived from an EMBL/GenBank/DDBJ whole genome shotgun (WGS) entry which is preliminary data.</text>
</comment>
<dbReference type="Gene3D" id="3.90.120.10">
    <property type="entry name" value="DNA Methylase, subunit A, domain 2"/>
    <property type="match status" value="1"/>
</dbReference>
<feature type="active site" evidence="6">
    <location>
        <position position="94"/>
    </location>
</feature>
<keyword evidence="4" id="KW-0680">Restriction system</keyword>
<evidence type="ECO:0000256" key="3">
    <source>
        <dbReference type="ARBA" id="ARBA00022691"/>
    </source>
</evidence>
<dbReference type="RefSeq" id="WP_386743723.1">
    <property type="nucleotide sequence ID" value="NZ_JBHRYA010000007.1"/>
</dbReference>
<keyword evidence="10" id="KW-1185">Reference proteome</keyword>
<proteinExistence type="inferred from homology"/>
<evidence type="ECO:0000256" key="5">
    <source>
        <dbReference type="ARBA" id="ARBA00047422"/>
    </source>
</evidence>
<organism evidence="9 10">
    <name type="scientific">Luteimonas soli</name>
    <dbReference type="NCBI Taxonomy" id="1648966"/>
    <lineage>
        <taxon>Bacteria</taxon>
        <taxon>Pseudomonadati</taxon>
        <taxon>Pseudomonadota</taxon>
        <taxon>Gammaproteobacteria</taxon>
        <taxon>Lysobacterales</taxon>
        <taxon>Lysobacteraceae</taxon>
        <taxon>Luteimonas</taxon>
    </lineage>
</organism>
<reference evidence="10" key="1">
    <citation type="journal article" date="2019" name="Int. J. Syst. Evol. Microbiol.">
        <title>The Global Catalogue of Microorganisms (GCM) 10K type strain sequencing project: providing services to taxonomists for standard genome sequencing and annotation.</title>
        <authorList>
            <consortium name="The Broad Institute Genomics Platform"/>
            <consortium name="The Broad Institute Genome Sequencing Center for Infectious Disease"/>
            <person name="Wu L."/>
            <person name="Ma J."/>
        </authorList>
    </citation>
    <scope>NUCLEOTIDE SEQUENCE [LARGE SCALE GENOMIC DNA]</scope>
    <source>
        <strain evidence="10">KCTC 42441</strain>
    </source>
</reference>
<dbReference type="NCBIfam" id="TIGR00675">
    <property type="entry name" value="dcm"/>
    <property type="match status" value="1"/>
</dbReference>
<name>A0ABV7XLU2_9GAMM</name>
<dbReference type="PROSITE" id="PS00094">
    <property type="entry name" value="C5_MTASE_1"/>
    <property type="match status" value="1"/>
</dbReference>
<evidence type="ECO:0000256" key="7">
    <source>
        <dbReference type="RuleBase" id="RU000416"/>
    </source>
</evidence>
<dbReference type="Proteomes" id="UP001595705">
    <property type="component" value="Unassembled WGS sequence"/>
</dbReference>
<evidence type="ECO:0000256" key="1">
    <source>
        <dbReference type="ARBA" id="ARBA00022603"/>
    </source>
</evidence>
<dbReference type="PANTHER" id="PTHR10629">
    <property type="entry name" value="CYTOSINE-SPECIFIC METHYLTRANSFERASE"/>
    <property type="match status" value="1"/>
</dbReference>
<dbReference type="SUPFAM" id="SSF53335">
    <property type="entry name" value="S-adenosyl-L-methionine-dependent methyltransferases"/>
    <property type="match status" value="1"/>
</dbReference>
<evidence type="ECO:0000256" key="6">
    <source>
        <dbReference type="PROSITE-ProRule" id="PRU01016"/>
    </source>
</evidence>
<evidence type="ECO:0000256" key="4">
    <source>
        <dbReference type="ARBA" id="ARBA00022747"/>
    </source>
</evidence>
<protein>
    <recommendedName>
        <fullName evidence="8">Cytosine-specific methyltransferase</fullName>
        <ecNumber evidence="8">2.1.1.37</ecNumber>
    </recommendedName>
</protein>